<protein>
    <submittedName>
        <fullName evidence="7">Signal peptide peptidase SppA</fullName>
    </submittedName>
</protein>
<keyword evidence="5" id="KW-0812">Transmembrane</keyword>
<evidence type="ECO:0000313" key="8">
    <source>
        <dbReference type="Proteomes" id="UP000237819"/>
    </source>
</evidence>
<keyword evidence="5" id="KW-0472">Membrane</keyword>
<dbReference type="PANTHER" id="PTHR42987:SF4">
    <property type="entry name" value="PROTEASE SOHB-RELATED"/>
    <property type="match status" value="1"/>
</dbReference>
<dbReference type="InterPro" id="IPR047272">
    <property type="entry name" value="S49_SppA_C"/>
</dbReference>
<evidence type="ECO:0000259" key="6">
    <source>
        <dbReference type="Pfam" id="PF01343"/>
    </source>
</evidence>
<dbReference type="Proteomes" id="UP000237819">
    <property type="component" value="Unassembled WGS sequence"/>
</dbReference>
<evidence type="ECO:0000256" key="1">
    <source>
        <dbReference type="ARBA" id="ARBA00008683"/>
    </source>
</evidence>
<evidence type="ECO:0000256" key="5">
    <source>
        <dbReference type="SAM" id="Phobius"/>
    </source>
</evidence>
<dbReference type="SUPFAM" id="SSF52096">
    <property type="entry name" value="ClpP/crotonase"/>
    <property type="match status" value="1"/>
</dbReference>
<evidence type="ECO:0000256" key="4">
    <source>
        <dbReference type="ARBA" id="ARBA00022825"/>
    </source>
</evidence>
<dbReference type="Gene3D" id="3.90.226.10">
    <property type="entry name" value="2-enoyl-CoA Hydratase, Chain A, domain 1"/>
    <property type="match status" value="1"/>
</dbReference>
<comment type="similarity">
    <text evidence="1">Belongs to the peptidase S49 family.</text>
</comment>
<evidence type="ECO:0000256" key="3">
    <source>
        <dbReference type="ARBA" id="ARBA00022801"/>
    </source>
</evidence>
<comment type="caution">
    <text evidence="7">The sequence shown here is derived from an EMBL/GenBank/DDBJ whole genome shotgun (WGS) entry which is preliminary data.</text>
</comment>
<dbReference type="EMBL" id="PUHZ01000026">
    <property type="protein sequence ID" value="PQO41321.1"/>
    <property type="molecule type" value="Genomic_DNA"/>
</dbReference>
<keyword evidence="2" id="KW-0645">Protease</keyword>
<dbReference type="NCBIfam" id="TIGR00706">
    <property type="entry name" value="SppA_dom"/>
    <property type="match status" value="1"/>
</dbReference>
<sequence>MSNGQSPPPQQPIIIKQGGGWFLRIVAFLGWMGLMFAGLIIIVQLAATAQYFNEIDGVTEKFYSGDKLADDKIALIRVEGLIMQGEGYIRNQIDLAKKDKKVKAIVLRVDSPGGSVSASDYIYHHLNELREDREIPLVVSMGSSATSGGYYVAMAVGDQKDVIFAEPTTITGSIGVIIPHYDVSGLMSEYHIKDDSIASHPRKQMLSMTREMPEEQRELVQGLVNDMFTRFKDVVKTGRPVYVEDPEKLDKLATGEIYMADQAVELGLVDKIGFVEEAIERAAELAKIDVKKTRVVAYTKPTSLFSLGNATAANPTESLMKGMLNATTPKAYYLDSSMPAITAGLTAAQ</sequence>
<dbReference type="AlphaFoldDB" id="A0A2S8GAL7"/>
<dbReference type="InterPro" id="IPR004635">
    <property type="entry name" value="Pept_S49_SppA"/>
</dbReference>
<organism evidence="7 8">
    <name type="scientific">Blastopirellula marina</name>
    <dbReference type="NCBI Taxonomy" id="124"/>
    <lineage>
        <taxon>Bacteria</taxon>
        <taxon>Pseudomonadati</taxon>
        <taxon>Planctomycetota</taxon>
        <taxon>Planctomycetia</taxon>
        <taxon>Pirellulales</taxon>
        <taxon>Pirellulaceae</taxon>
        <taxon>Blastopirellula</taxon>
    </lineage>
</organism>
<keyword evidence="5" id="KW-1133">Transmembrane helix</keyword>
<dbReference type="GO" id="GO:0006508">
    <property type="term" value="P:proteolysis"/>
    <property type="evidence" value="ECO:0007669"/>
    <property type="project" value="UniProtKB-KW"/>
</dbReference>
<feature type="transmembrane region" description="Helical" evidence="5">
    <location>
        <begin position="21"/>
        <end position="47"/>
    </location>
</feature>
<proteinExistence type="inferred from homology"/>
<name>A0A2S8GAL7_9BACT</name>
<dbReference type="CDD" id="cd07023">
    <property type="entry name" value="S49_Sppa_N_C"/>
    <property type="match status" value="1"/>
</dbReference>
<dbReference type="PANTHER" id="PTHR42987">
    <property type="entry name" value="PEPTIDASE S49"/>
    <property type="match status" value="1"/>
</dbReference>
<gene>
    <name evidence="7" type="primary">sppA</name>
    <name evidence="7" type="ORF">C5Y93_29835</name>
</gene>
<dbReference type="InterPro" id="IPR002142">
    <property type="entry name" value="Peptidase_S49"/>
</dbReference>
<dbReference type="OrthoDB" id="9764363at2"/>
<evidence type="ECO:0000313" key="7">
    <source>
        <dbReference type="EMBL" id="PQO41321.1"/>
    </source>
</evidence>
<reference evidence="7 8" key="1">
    <citation type="submission" date="2018-02" db="EMBL/GenBank/DDBJ databases">
        <title>Comparative genomes isolates from brazilian mangrove.</title>
        <authorList>
            <person name="Araujo J.E."/>
            <person name="Taketani R.G."/>
            <person name="Silva M.C.P."/>
            <person name="Loureco M.V."/>
            <person name="Andreote F.D."/>
        </authorList>
    </citation>
    <scope>NUCLEOTIDE SEQUENCE [LARGE SCALE GENOMIC DNA]</scope>
    <source>
        <strain evidence="7 8">Nap-Phe MGV</strain>
    </source>
</reference>
<dbReference type="RefSeq" id="WP_105339145.1">
    <property type="nucleotide sequence ID" value="NZ_PUHZ01000026.1"/>
</dbReference>
<keyword evidence="3" id="KW-0378">Hydrolase</keyword>
<feature type="domain" description="Peptidase S49" evidence="6">
    <location>
        <begin position="131"/>
        <end position="288"/>
    </location>
</feature>
<accession>A0A2S8GAL7</accession>
<keyword evidence="4" id="KW-0720">Serine protease</keyword>
<dbReference type="Pfam" id="PF01343">
    <property type="entry name" value="Peptidase_S49"/>
    <property type="match status" value="1"/>
</dbReference>
<evidence type="ECO:0000256" key="2">
    <source>
        <dbReference type="ARBA" id="ARBA00022670"/>
    </source>
</evidence>
<dbReference type="Gene3D" id="6.20.330.10">
    <property type="match status" value="1"/>
</dbReference>
<dbReference type="GO" id="GO:0008236">
    <property type="term" value="F:serine-type peptidase activity"/>
    <property type="evidence" value="ECO:0007669"/>
    <property type="project" value="UniProtKB-KW"/>
</dbReference>
<dbReference type="InterPro" id="IPR029045">
    <property type="entry name" value="ClpP/crotonase-like_dom_sf"/>
</dbReference>